<proteinExistence type="predicted"/>
<evidence type="ECO:0000256" key="3">
    <source>
        <dbReference type="ARBA" id="ARBA00023004"/>
    </source>
</evidence>
<reference evidence="6" key="1">
    <citation type="submission" date="2015-12" db="EMBL/GenBank/DDBJ databases">
        <title>Complete genome sequences of two moderately thermophilic Paenibacillus species.</title>
        <authorList>
            <person name="Butler R.III."/>
            <person name="Wang J."/>
            <person name="Stark B.C."/>
            <person name="Pombert J.-F."/>
        </authorList>
    </citation>
    <scope>NUCLEOTIDE SEQUENCE [LARGE SCALE GENOMIC DNA]</scope>
    <source>
        <strain evidence="6">32O-Y</strain>
    </source>
</reference>
<dbReference type="PROSITE" id="PS51296">
    <property type="entry name" value="RIESKE"/>
    <property type="match status" value="1"/>
</dbReference>
<dbReference type="PANTHER" id="PTHR21496:SF23">
    <property type="entry name" value="3-PHENYLPROPIONATE_CINNAMIC ACID DIOXYGENASE FERREDOXIN SUBUNIT"/>
    <property type="match status" value="1"/>
</dbReference>
<dbReference type="EMBL" id="CP013652">
    <property type="protein sequence ID" value="ALS22967.1"/>
    <property type="molecule type" value="Genomic_DNA"/>
</dbReference>
<dbReference type="GO" id="GO:0004497">
    <property type="term" value="F:monooxygenase activity"/>
    <property type="evidence" value="ECO:0007669"/>
    <property type="project" value="UniProtKB-ARBA"/>
</dbReference>
<accession>A0A0U2VTX0</accession>
<dbReference type="AlphaFoldDB" id="A0A0U2VTX0"/>
<sequence length="151" mass="16973">MQTKVQKYVVATVDEIPPGKRKIVNAGGRSIGVFNVNGEFFALRNRCPHGGAPLCEGVLSGFVQSRDRGNYSYSRKGEILRCPWHQWEFDVKTGQSWFDPVKTRVRTYEAKVEAGCSLAEHAGTEMREGPYIAETFPVSLEKDYIVIEIES</sequence>
<keyword evidence="2" id="KW-0479">Metal-binding</keyword>
<evidence type="ECO:0000256" key="2">
    <source>
        <dbReference type="ARBA" id="ARBA00022723"/>
    </source>
</evidence>
<keyword evidence="1" id="KW-0001">2Fe-2S</keyword>
<dbReference type="InterPro" id="IPR017941">
    <property type="entry name" value="Rieske_2Fe-2S"/>
</dbReference>
<dbReference type="InterPro" id="IPR036922">
    <property type="entry name" value="Rieske_2Fe-2S_sf"/>
</dbReference>
<evidence type="ECO:0000256" key="1">
    <source>
        <dbReference type="ARBA" id="ARBA00022714"/>
    </source>
</evidence>
<dbReference type="GO" id="GO:0046872">
    <property type="term" value="F:metal ion binding"/>
    <property type="evidence" value="ECO:0007669"/>
    <property type="project" value="UniProtKB-KW"/>
</dbReference>
<dbReference type="GO" id="GO:0051537">
    <property type="term" value="F:2 iron, 2 sulfur cluster binding"/>
    <property type="evidence" value="ECO:0007669"/>
    <property type="project" value="UniProtKB-KW"/>
</dbReference>
<protein>
    <submittedName>
        <fullName evidence="5">Rieske [2Fe-2S] iron-sulfur domain-containing protein</fullName>
    </submittedName>
</protein>
<dbReference type="STRING" id="162209.IJ22_25940"/>
<dbReference type="Proteomes" id="UP000061660">
    <property type="component" value="Chromosome"/>
</dbReference>
<dbReference type="PATRIC" id="fig|162209.4.peg.2763"/>
<keyword evidence="3" id="KW-0408">Iron</keyword>
<evidence type="ECO:0000313" key="5">
    <source>
        <dbReference type="EMBL" id="ALS22967.1"/>
    </source>
</evidence>
<keyword evidence="6" id="KW-1185">Reference proteome</keyword>
<dbReference type="OrthoDB" id="9795104at2"/>
<organism evidence="5 6">
    <name type="scientific">Paenibacillus naphthalenovorans</name>
    <dbReference type="NCBI Taxonomy" id="162209"/>
    <lineage>
        <taxon>Bacteria</taxon>
        <taxon>Bacillati</taxon>
        <taxon>Bacillota</taxon>
        <taxon>Bacilli</taxon>
        <taxon>Bacillales</taxon>
        <taxon>Paenibacillaceae</taxon>
        <taxon>Paenibacillus</taxon>
    </lineage>
</organism>
<dbReference type="KEGG" id="pnp:IJ22_25940"/>
<name>A0A0U2VTX0_9BACL</name>
<reference evidence="5 6" key="2">
    <citation type="journal article" date="2016" name="Genome Announc.">
        <title>Complete Genome Sequences of Two Interactive Moderate Thermophiles, Paenibacillus napthalenovorans 32O-Y and Paenibacillus sp. 32O-W.</title>
        <authorList>
            <person name="Butler R.R.III."/>
            <person name="Wang J."/>
            <person name="Stark B.C."/>
            <person name="Pombert J.F."/>
        </authorList>
    </citation>
    <scope>NUCLEOTIDE SEQUENCE [LARGE SCALE GENOMIC DNA]</scope>
    <source>
        <strain evidence="5 6">32O-Y</strain>
    </source>
</reference>
<dbReference type="PANTHER" id="PTHR21496">
    <property type="entry name" value="FERREDOXIN-RELATED"/>
    <property type="match status" value="1"/>
</dbReference>
<dbReference type="Pfam" id="PF00355">
    <property type="entry name" value="Rieske"/>
    <property type="match status" value="1"/>
</dbReference>
<evidence type="ECO:0000256" key="4">
    <source>
        <dbReference type="ARBA" id="ARBA00023014"/>
    </source>
</evidence>
<dbReference type="SUPFAM" id="SSF50022">
    <property type="entry name" value="ISP domain"/>
    <property type="match status" value="1"/>
</dbReference>
<dbReference type="Gene3D" id="2.102.10.10">
    <property type="entry name" value="Rieske [2Fe-2S] iron-sulphur domain"/>
    <property type="match status" value="1"/>
</dbReference>
<gene>
    <name evidence="5" type="ORF">IJ22_25940</name>
</gene>
<keyword evidence="4" id="KW-0411">Iron-sulfur</keyword>
<dbReference type="RefSeq" id="WP_062409050.1">
    <property type="nucleotide sequence ID" value="NZ_BJCS01000004.1"/>
</dbReference>
<evidence type="ECO:0000313" key="6">
    <source>
        <dbReference type="Proteomes" id="UP000061660"/>
    </source>
</evidence>
<dbReference type="GO" id="GO:0016705">
    <property type="term" value="F:oxidoreductase activity, acting on paired donors, with incorporation or reduction of molecular oxygen"/>
    <property type="evidence" value="ECO:0007669"/>
    <property type="project" value="UniProtKB-ARBA"/>
</dbReference>